<comment type="caution">
    <text evidence="3">The sequence shown here is derived from an EMBL/GenBank/DDBJ whole genome shotgun (WGS) entry which is preliminary data.</text>
</comment>
<organism evidence="3 4">
    <name type="scientific">Aureococcus anophagefferens</name>
    <name type="common">Harmful bloom alga</name>
    <dbReference type="NCBI Taxonomy" id="44056"/>
    <lineage>
        <taxon>Eukaryota</taxon>
        <taxon>Sar</taxon>
        <taxon>Stramenopiles</taxon>
        <taxon>Ochrophyta</taxon>
        <taxon>Pelagophyceae</taxon>
        <taxon>Pelagomonadales</taxon>
        <taxon>Pelagomonadaceae</taxon>
        <taxon>Aureococcus</taxon>
    </lineage>
</organism>
<dbReference type="SUPFAM" id="SSF81901">
    <property type="entry name" value="HCP-like"/>
    <property type="match status" value="1"/>
</dbReference>
<dbReference type="InterPro" id="IPR006597">
    <property type="entry name" value="Sel1-like"/>
</dbReference>
<evidence type="ECO:0000313" key="4">
    <source>
        <dbReference type="Proteomes" id="UP001363151"/>
    </source>
</evidence>
<evidence type="ECO:0000256" key="1">
    <source>
        <dbReference type="ARBA" id="ARBA00038101"/>
    </source>
</evidence>
<keyword evidence="4" id="KW-1185">Reference proteome</keyword>
<accession>A0ABR1G2S3</accession>
<dbReference type="Pfam" id="PF08238">
    <property type="entry name" value="Sel1"/>
    <property type="match status" value="4"/>
</dbReference>
<sequence>MPGKAVPPGGYVPGRLNRLPREMRKLKDEIMEKEDSKNEAFELGTTLFRMGDDVESYTWTKAAADDGVVEALYECGFLHYMGIGKRRERNMKLAKSYFQRASEAGHARAQFFLGEIYETDPRVGNRVAAEEYAKAAAQGHTRSHYMLGRLCLGGLTKGEPPSDDDVERGRTHLLEAAKADHAKAKLALGVLYQTGQGPVAPDEAEAVKFLREAALAGDDIAQRKIAAYYKRGVVDSCPSSWRSHPTSLPESR</sequence>
<gene>
    <name evidence="3" type="ORF">SO694_0001619</name>
</gene>
<name>A0ABR1G2S3_AURAN</name>
<protein>
    <submittedName>
        <fullName evidence="3">Uncharacterized protein</fullName>
    </submittedName>
</protein>
<dbReference type="Gene3D" id="1.25.40.10">
    <property type="entry name" value="Tetratricopeptide repeat domain"/>
    <property type="match status" value="2"/>
</dbReference>
<dbReference type="InterPro" id="IPR011990">
    <property type="entry name" value="TPR-like_helical_dom_sf"/>
</dbReference>
<feature type="coiled-coil region" evidence="2">
    <location>
        <begin position="16"/>
        <end position="43"/>
    </location>
</feature>
<dbReference type="EMBL" id="JBBJCI010000141">
    <property type="protein sequence ID" value="KAK7242610.1"/>
    <property type="molecule type" value="Genomic_DNA"/>
</dbReference>
<dbReference type="PANTHER" id="PTHR11102:SF160">
    <property type="entry name" value="ERAD-ASSOCIATED E3 UBIQUITIN-PROTEIN LIGASE COMPONENT HRD3"/>
    <property type="match status" value="1"/>
</dbReference>
<dbReference type="InterPro" id="IPR050767">
    <property type="entry name" value="Sel1_AlgK"/>
</dbReference>
<dbReference type="Proteomes" id="UP001363151">
    <property type="component" value="Unassembled WGS sequence"/>
</dbReference>
<evidence type="ECO:0000313" key="3">
    <source>
        <dbReference type="EMBL" id="KAK7242610.1"/>
    </source>
</evidence>
<keyword evidence="2" id="KW-0175">Coiled coil</keyword>
<reference evidence="3 4" key="1">
    <citation type="submission" date="2024-03" db="EMBL/GenBank/DDBJ databases">
        <title>Aureococcus anophagefferens CCMP1851 and Kratosvirus quantuckense: Draft genome of a second virus-susceptible host strain in the model system.</title>
        <authorList>
            <person name="Chase E."/>
            <person name="Truchon A.R."/>
            <person name="Schepens W."/>
            <person name="Wilhelm S.W."/>
        </authorList>
    </citation>
    <scope>NUCLEOTIDE SEQUENCE [LARGE SCALE GENOMIC DNA]</scope>
    <source>
        <strain evidence="3 4">CCMP1851</strain>
    </source>
</reference>
<dbReference type="SMART" id="SM00671">
    <property type="entry name" value="SEL1"/>
    <property type="match status" value="3"/>
</dbReference>
<comment type="similarity">
    <text evidence="1">Belongs to the sel-1 family.</text>
</comment>
<proteinExistence type="inferred from homology"/>
<dbReference type="PANTHER" id="PTHR11102">
    <property type="entry name" value="SEL-1-LIKE PROTEIN"/>
    <property type="match status" value="1"/>
</dbReference>
<evidence type="ECO:0000256" key="2">
    <source>
        <dbReference type="SAM" id="Coils"/>
    </source>
</evidence>